<evidence type="ECO:0000256" key="1">
    <source>
        <dbReference type="SAM" id="Phobius"/>
    </source>
</evidence>
<dbReference type="EMBL" id="CP051141">
    <property type="protein sequence ID" value="QIW99792.1"/>
    <property type="molecule type" value="Genomic_DNA"/>
</dbReference>
<dbReference type="Proteomes" id="UP000503462">
    <property type="component" value="Chromosome 3"/>
</dbReference>
<feature type="transmembrane region" description="Helical" evidence="1">
    <location>
        <begin position="210"/>
        <end position="229"/>
    </location>
</feature>
<name>A0A6H0XYG0_9PEZI</name>
<evidence type="ECO:0000313" key="2">
    <source>
        <dbReference type="EMBL" id="QIW99792.1"/>
    </source>
</evidence>
<feature type="transmembrane region" description="Helical" evidence="1">
    <location>
        <begin position="293"/>
        <end position="311"/>
    </location>
</feature>
<feature type="transmembrane region" description="Helical" evidence="1">
    <location>
        <begin position="436"/>
        <end position="458"/>
    </location>
</feature>
<gene>
    <name evidence="2" type="ORF">AMS68_005310</name>
</gene>
<dbReference type="AlphaFoldDB" id="A0A6H0XYG0"/>
<feature type="transmembrane region" description="Helical" evidence="1">
    <location>
        <begin position="92"/>
        <end position="113"/>
    </location>
</feature>
<feature type="transmembrane region" description="Helical" evidence="1">
    <location>
        <begin position="49"/>
        <end position="72"/>
    </location>
</feature>
<reference evidence="2 3" key="1">
    <citation type="journal article" date="2016" name="Sci. Rep.">
        <title>Peltaster fructicola genome reveals evolution from an invasive phytopathogen to an ectophytic parasite.</title>
        <authorList>
            <person name="Xu C."/>
            <person name="Chen H."/>
            <person name="Gleason M.L."/>
            <person name="Xu J.R."/>
            <person name="Liu H."/>
            <person name="Zhang R."/>
            <person name="Sun G."/>
        </authorList>
    </citation>
    <scope>NUCLEOTIDE SEQUENCE [LARGE SCALE GENOMIC DNA]</scope>
    <source>
        <strain evidence="2 3">LNHT1506</strain>
    </source>
</reference>
<keyword evidence="1" id="KW-1133">Transmembrane helix</keyword>
<sequence>MAPYAKHGQPLLVYPQAPPGQFAPYQQWQQKEPIVERQELAAPRHGIDWWTFLALCLTWMALVASSAILLYLTHWSMSARSVSGIIVTSDEIAATLLYTAVPILVATVLNEVLIERCWRRVVYVALGSRKPGRSNESLARSLRAANFDIFPFLQHAWKRRPAGIEWLAGISYCLLRWGTAVSISTVQLAVTWKSNTAGKTYWTDQRHAWLLLPVVLHALCIFGSFVIWMKPPWRLFSNRYSDAGLLSKYEPYLRRVQGGTLVNAPTIADHLERPRDLERELKTGRQMGAKIRGLWVGLLLMFTPPGLAWLLCRYTNFATLLTIGEMRMGLHLIFLVQNVCYSFALNFAIWNVSLDGLCRTLHGTPKPGLHFLGYSSGTILLFKALKVRRPIRASIFLGFFWLQACMMRGLTVFYAFCASALSYGLTSDFMAFADPYFWVAWVGISAVIAVPLFAVWVLTQTDSPVRPDDGWVWATIAKGALRGEGFYGVQDRQACWGKDVQPFRRHAYAGAKLL</sequence>
<protein>
    <submittedName>
        <fullName evidence="2">Uncharacterized protein</fullName>
    </submittedName>
</protein>
<feature type="transmembrane region" description="Helical" evidence="1">
    <location>
        <begin position="395"/>
        <end position="416"/>
    </location>
</feature>
<keyword evidence="3" id="KW-1185">Reference proteome</keyword>
<feature type="transmembrane region" description="Helical" evidence="1">
    <location>
        <begin position="331"/>
        <end position="352"/>
    </location>
</feature>
<keyword evidence="1" id="KW-0812">Transmembrane</keyword>
<evidence type="ECO:0000313" key="3">
    <source>
        <dbReference type="Proteomes" id="UP000503462"/>
    </source>
</evidence>
<accession>A0A6H0XYG0</accession>
<keyword evidence="1" id="KW-0472">Membrane</keyword>
<dbReference type="OrthoDB" id="5408984at2759"/>
<proteinExistence type="predicted"/>
<organism evidence="2 3">
    <name type="scientific">Peltaster fructicola</name>
    <dbReference type="NCBI Taxonomy" id="286661"/>
    <lineage>
        <taxon>Eukaryota</taxon>
        <taxon>Fungi</taxon>
        <taxon>Dikarya</taxon>
        <taxon>Ascomycota</taxon>
        <taxon>Pezizomycotina</taxon>
        <taxon>Dothideomycetes</taxon>
        <taxon>Dothideomycetes incertae sedis</taxon>
        <taxon>Peltaster</taxon>
    </lineage>
</organism>